<sequence length="68" mass="7808">MLNVLSLILFLRKWFIIIGGITKSNKVKIIMDIRVLRYFIEVVQLNGFSRAADALFITQPAISRSIKN</sequence>
<dbReference type="PANTHER" id="PTHR30346:SF28">
    <property type="entry name" value="HTH-TYPE TRANSCRIPTIONAL REGULATOR CYNR"/>
    <property type="match status" value="1"/>
</dbReference>
<feature type="domain" description="HTH lysR-type" evidence="5">
    <location>
        <begin position="31"/>
        <end position="68"/>
    </location>
</feature>
<evidence type="ECO:0000256" key="4">
    <source>
        <dbReference type="ARBA" id="ARBA00023163"/>
    </source>
</evidence>
<accession>A0A2X2C2U2</accession>
<dbReference type="Proteomes" id="UP000251485">
    <property type="component" value="Unassembled WGS sequence"/>
</dbReference>
<gene>
    <name evidence="6" type="primary">benM_1</name>
    <name evidence="6" type="ORF">NCTC10975_00776</name>
</gene>
<keyword evidence="3" id="KW-0238">DNA-binding</keyword>
<dbReference type="SUPFAM" id="SSF46785">
    <property type="entry name" value="Winged helix' DNA-binding domain"/>
    <property type="match status" value="1"/>
</dbReference>
<dbReference type="Gene3D" id="1.10.10.10">
    <property type="entry name" value="Winged helix-like DNA-binding domain superfamily/Winged helix DNA-binding domain"/>
    <property type="match status" value="1"/>
</dbReference>
<dbReference type="GO" id="GO:0003677">
    <property type="term" value="F:DNA binding"/>
    <property type="evidence" value="ECO:0007669"/>
    <property type="project" value="UniProtKB-KW"/>
</dbReference>
<dbReference type="InterPro" id="IPR036388">
    <property type="entry name" value="WH-like_DNA-bd_sf"/>
</dbReference>
<name>A0A2X2C2U2_PROMI</name>
<comment type="similarity">
    <text evidence="1">Belongs to the LysR transcriptional regulatory family.</text>
</comment>
<evidence type="ECO:0000259" key="5">
    <source>
        <dbReference type="PROSITE" id="PS50931"/>
    </source>
</evidence>
<dbReference type="Pfam" id="PF00126">
    <property type="entry name" value="HTH_1"/>
    <property type="match status" value="1"/>
</dbReference>
<dbReference type="PANTHER" id="PTHR30346">
    <property type="entry name" value="TRANSCRIPTIONAL DUAL REGULATOR HCAR-RELATED"/>
    <property type="match status" value="1"/>
</dbReference>
<reference evidence="6 7" key="1">
    <citation type="submission" date="2018-06" db="EMBL/GenBank/DDBJ databases">
        <authorList>
            <consortium name="Pathogen Informatics"/>
            <person name="Doyle S."/>
        </authorList>
    </citation>
    <scope>NUCLEOTIDE SEQUENCE [LARGE SCALE GENOMIC DNA]</scope>
    <source>
        <strain evidence="6 7">NCTC10975</strain>
    </source>
</reference>
<dbReference type="InterPro" id="IPR036390">
    <property type="entry name" value="WH_DNA-bd_sf"/>
</dbReference>
<dbReference type="EMBL" id="UAUE01000003">
    <property type="protein sequence ID" value="SPY94435.1"/>
    <property type="molecule type" value="Genomic_DNA"/>
</dbReference>
<dbReference type="PROSITE" id="PS50931">
    <property type="entry name" value="HTH_LYSR"/>
    <property type="match status" value="1"/>
</dbReference>
<dbReference type="InterPro" id="IPR000847">
    <property type="entry name" value="LysR_HTH_N"/>
</dbReference>
<proteinExistence type="inferred from homology"/>
<evidence type="ECO:0000256" key="2">
    <source>
        <dbReference type="ARBA" id="ARBA00023015"/>
    </source>
</evidence>
<evidence type="ECO:0000313" key="6">
    <source>
        <dbReference type="EMBL" id="SPY94435.1"/>
    </source>
</evidence>
<organism evidence="6 7">
    <name type="scientific">Proteus mirabilis</name>
    <dbReference type="NCBI Taxonomy" id="584"/>
    <lineage>
        <taxon>Bacteria</taxon>
        <taxon>Pseudomonadati</taxon>
        <taxon>Pseudomonadota</taxon>
        <taxon>Gammaproteobacteria</taxon>
        <taxon>Enterobacterales</taxon>
        <taxon>Morganellaceae</taxon>
        <taxon>Proteus</taxon>
    </lineage>
</organism>
<keyword evidence="4" id="KW-0804">Transcription</keyword>
<dbReference type="GO" id="GO:0003700">
    <property type="term" value="F:DNA-binding transcription factor activity"/>
    <property type="evidence" value="ECO:0007669"/>
    <property type="project" value="InterPro"/>
</dbReference>
<protein>
    <submittedName>
        <fullName evidence="6">LysR-family transcriptional regulator</fullName>
    </submittedName>
</protein>
<evidence type="ECO:0000256" key="1">
    <source>
        <dbReference type="ARBA" id="ARBA00009437"/>
    </source>
</evidence>
<dbReference type="AlphaFoldDB" id="A0A2X2C2U2"/>
<keyword evidence="2" id="KW-0805">Transcription regulation</keyword>
<dbReference type="GO" id="GO:0032993">
    <property type="term" value="C:protein-DNA complex"/>
    <property type="evidence" value="ECO:0007669"/>
    <property type="project" value="TreeGrafter"/>
</dbReference>
<evidence type="ECO:0000256" key="3">
    <source>
        <dbReference type="ARBA" id="ARBA00023125"/>
    </source>
</evidence>
<evidence type="ECO:0000313" key="7">
    <source>
        <dbReference type="Proteomes" id="UP000251485"/>
    </source>
</evidence>